<name>A0A0P7V1F0_SCLFO</name>
<comment type="caution">
    <text evidence="5">The sequence shown here is derived from an EMBL/GenBank/DDBJ whole genome shotgun (WGS) entry which is preliminary data.</text>
</comment>
<dbReference type="SMART" id="SM00284">
    <property type="entry name" value="OLF"/>
    <property type="match status" value="1"/>
</dbReference>
<dbReference type="PANTHER" id="PTHR23192:SF31">
    <property type="entry name" value="OLFACTOMEDIN-4-LIKE"/>
    <property type="match status" value="1"/>
</dbReference>
<dbReference type="Pfam" id="PF02191">
    <property type="entry name" value="OLF"/>
    <property type="match status" value="1"/>
</dbReference>
<organism evidence="5 6">
    <name type="scientific">Scleropages formosus</name>
    <name type="common">Asian bonytongue</name>
    <name type="synonym">Osteoglossum formosum</name>
    <dbReference type="NCBI Taxonomy" id="113540"/>
    <lineage>
        <taxon>Eukaryota</taxon>
        <taxon>Metazoa</taxon>
        <taxon>Chordata</taxon>
        <taxon>Craniata</taxon>
        <taxon>Vertebrata</taxon>
        <taxon>Euteleostomi</taxon>
        <taxon>Actinopterygii</taxon>
        <taxon>Neopterygii</taxon>
        <taxon>Teleostei</taxon>
        <taxon>Osteoglossocephala</taxon>
        <taxon>Osteoglossomorpha</taxon>
        <taxon>Osteoglossiformes</taxon>
        <taxon>Osteoglossidae</taxon>
        <taxon>Scleropages</taxon>
    </lineage>
</organism>
<dbReference type="Proteomes" id="UP000034805">
    <property type="component" value="Unassembled WGS sequence"/>
</dbReference>
<dbReference type="AlphaFoldDB" id="A0A0P7V1F0"/>
<dbReference type="STRING" id="113540.ENSSFOP00015037288"/>
<evidence type="ECO:0000313" key="6">
    <source>
        <dbReference type="Proteomes" id="UP000034805"/>
    </source>
</evidence>
<dbReference type="InterPro" id="IPR003112">
    <property type="entry name" value="Olfac-like_dom"/>
</dbReference>
<evidence type="ECO:0000313" key="5">
    <source>
        <dbReference type="EMBL" id="KPP76479.1"/>
    </source>
</evidence>
<dbReference type="GO" id="GO:0005615">
    <property type="term" value="C:extracellular space"/>
    <property type="evidence" value="ECO:0007669"/>
    <property type="project" value="TreeGrafter"/>
</dbReference>
<evidence type="ECO:0000259" key="4">
    <source>
        <dbReference type="PROSITE" id="PS51132"/>
    </source>
</evidence>
<comment type="subcellular location">
    <subcellularLocation>
        <location evidence="1">Secreted</location>
    </subcellularLocation>
</comment>
<reference evidence="5 6" key="1">
    <citation type="submission" date="2015-08" db="EMBL/GenBank/DDBJ databases">
        <title>The genome of the Asian arowana (Scleropages formosus).</title>
        <authorList>
            <person name="Tan M.H."/>
            <person name="Gan H.M."/>
            <person name="Croft L.J."/>
            <person name="Austin C.M."/>
        </authorList>
    </citation>
    <scope>NUCLEOTIDE SEQUENCE [LARGE SCALE GENOMIC DNA]</scope>
    <source>
        <strain evidence="5">Aro1</strain>
    </source>
</reference>
<dbReference type="InterPro" id="IPR050605">
    <property type="entry name" value="Olfactomedin-like_domain"/>
</dbReference>
<proteinExistence type="predicted"/>
<dbReference type="GO" id="GO:0007165">
    <property type="term" value="P:signal transduction"/>
    <property type="evidence" value="ECO:0007669"/>
    <property type="project" value="TreeGrafter"/>
</dbReference>
<gene>
    <name evidence="5" type="ORF">Z043_104176</name>
</gene>
<sequence length="459" mass="52588">MPRSMRSLLHQTLDKFHYLMVDWACTYKASPSVFSISVSMSSVQIVTLLSLFLTELSSTLNVQGVKQGDSCFCDVNLTAWQFPVRQYEDVANLVDSCEELQGMLQTQVQLLEKKIPQIERTVGNMTDRLRAFQYLKSRSLYYDLQLHQMDKELERLEVDVSTAHQTAQGTLSQELSSVREMMKNAKDHNKFNLETVRDNLRVLKNRLETCRTIDAKFTSNCSQRLLSNISEPVVTKLSPYGKSYPSGSWGREAKSSAMERYWIQPLVSGNRHGNVLRFYPTHEDFMSSRGEQDIAVAPSYSHTNAIQGPGTLLYDEAVFYQCYNTGELCRYDLSTKATIRKSLPDAGFNNRFPYCYYTCHDWTDIDFSADETGLWVIYATEASHGNIVLSRLDSDNLNITHTWTTRLFKKSVTNAFVVCGVLYATRYLSAYEEEVFYAFDTNTGKENNMLAVKMEKFKI</sequence>
<evidence type="ECO:0000256" key="1">
    <source>
        <dbReference type="ARBA" id="ARBA00004613"/>
    </source>
</evidence>
<feature type="domain" description="Olfactomedin-like" evidence="4">
    <location>
        <begin position="220"/>
        <end position="459"/>
    </location>
</feature>
<accession>A0A0P7V1F0</accession>
<protein>
    <submittedName>
        <fullName evidence="5">Olfactomedin-4-like</fullName>
    </submittedName>
</protein>
<evidence type="ECO:0000256" key="3">
    <source>
        <dbReference type="PROSITE-ProRule" id="PRU00446"/>
    </source>
</evidence>
<dbReference type="PROSITE" id="PS51132">
    <property type="entry name" value="OLF"/>
    <property type="match status" value="1"/>
</dbReference>
<comment type="caution">
    <text evidence="3">Lacks conserved residue(s) required for the propagation of feature annotation.</text>
</comment>
<dbReference type="PANTHER" id="PTHR23192">
    <property type="entry name" value="OLFACTOMEDIN-RELATED"/>
    <property type="match status" value="1"/>
</dbReference>
<dbReference type="EMBL" id="JARO02001107">
    <property type="protein sequence ID" value="KPP76479.1"/>
    <property type="molecule type" value="Genomic_DNA"/>
</dbReference>
<keyword evidence="2" id="KW-0964">Secreted</keyword>
<evidence type="ECO:0000256" key="2">
    <source>
        <dbReference type="ARBA" id="ARBA00022525"/>
    </source>
</evidence>